<organism evidence="8 9">
    <name type="scientific">Mucilaginibacter pallidiroseus</name>
    <dbReference type="NCBI Taxonomy" id="2599295"/>
    <lineage>
        <taxon>Bacteria</taxon>
        <taxon>Pseudomonadati</taxon>
        <taxon>Bacteroidota</taxon>
        <taxon>Sphingobacteriia</taxon>
        <taxon>Sphingobacteriales</taxon>
        <taxon>Sphingobacteriaceae</taxon>
        <taxon>Mucilaginibacter</taxon>
    </lineage>
</organism>
<dbReference type="Gene3D" id="3.50.50.60">
    <property type="entry name" value="FAD/NAD(P)-binding domain"/>
    <property type="match status" value="1"/>
</dbReference>
<protein>
    <recommendedName>
        <fullName evidence="4">Tryptophan 2-monooxygenase</fullName>
        <ecNumber evidence="3">1.13.12.3</ecNumber>
    </recommendedName>
</protein>
<comment type="pathway">
    <text evidence="1">Plant hormone metabolism; auxin biosynthesis.</text>
</comment>
<dbReference type="SUPFAM" id="SSF54373">
    <property type="entry name" value="FAD-linked reductases, C-terminal domain"/>
    <property type="match status" value="1"/>
</dbReference>
<dbReference type="InterPro" id="IPR036188">
    <property type="entry name" value="FAD/NAD-bd_sf"/>
</dbReference>
<dbReference type="AlphaFoldDB" id="A0A563U3E3"/>
<accession>A0A563U3E3</accession>
<evidence type="ECO:0000259" key="7">
    <source>
        <dbReference type="Pfam" id="PF01593"/>
    </source>
</evidence>
<dbReference type="Proteomes" id="UP000320042">
    <property type="component" value="Unassembled WGS sequence"/>
</dbReference>
<evidence type="ECO:0000256" key="2">
    <source>
        <dbReference type="ARBA" id="ARBA00005833"/>
    </source>
</evidence>
<dbReference type="GO" id="GO:0009851">
    <property type="term" value="P:auxin biosynthetic process"/>
    <property type="evidence" value="ECO:0007669"/>
    <property type="project" value="UniProtKB-KW"/>
</dbReference>
<dbReference type="OrthoDB" id="56323at2"/>
<dbReference type="GO" id="GO:0050361">
    <property type="term" value="F:tryptophan 2-monooxygenase activity"/>
    <property type="evidence" value="ECO:0007669"/>
    <property type="project" value="UniProtKB-EC"/>
</dbReference>
<reference evidence="8 9" key="1">
    <citation type="submission" date="2019-07" db="EMBL/GenBank/DDBJ databases">
        <authorList>
            <person name="Kim J."/>
        </authorList>
    </citation>
    <scope>NUCLEOTIDE SEQUENCE [LARGE SCALE GENOMIC DNA]</scope>
    <source>
        <strain evidence="9">dk17</strain>
    </source>
</reference>
<evidence type="ECO:0000256" key="6">
    <source>
        <dbReference type="ARBA" id="ARBA00047321"/>
    </source>
</evidence>
<dbReference type="Pfam" id="PF01593">
    <property type="entry name" value="Amino_oxidase"/>
    <property type="match status" value="1"/>
</dbReference>
<dbReference type="EC" id="1.13.12.3" evidence="3"/>
<dbReference type="PANTHER" id="PTHR10742">
    <property type="entry name" value="FLAVIN MONOAMINE OXIDASE"/>
    <property type="match status" value="1"/>
</dbReference>
<proteinExistence type="inferred from homology"/>
<dbReference type="InterPro" id="IPR050281">
    <property type="entry name" value="Flavin_monoamine_oxidase"/>
</dbReference>
<dbReference type="RefSeq" id="WP_146383024.1">
    <property type="nucleotide sequence ID" value="NZ_VOEJ01000008.1"/>
</dbReference>
<evidence type="ECO:0000313" key="8">
    <source>
        <dbReference type="EMBL" id="TWR25867.1"/>
    </source>
</evidence>
<dbReference type="EMBL" id="VOEJ01000008">
    <property type="protein sequence ID" value="TWR25867.1"/>
    <property type="molecule type" value="Genomic_DNA"/>
</dbReference>
<comment type="caution">
    <text evidence="8">The sequence shown here is derived from an EMBL/GenBank/DDBJ whole genome shotgun (WGS) entry which is preliminary data.</text>
</comment>
<dbReference type="PANTHER" id="PTHR10742:SF410">
    <property type="entry name" value="LYSINE-SPECIFIC HISTONE DEMETHYLASE 2"/>
    <property type="match status" value="1"/>
</dbReference>
<dbReference type="PRINTS" id="PR00420">
    <property type="entry name" value="RNGMNOXGNASE"/>
</dbReference>
<evidence type="ECO:0000313" key="9">
    <source>
        <dbReference type="Proteomes" id="UP000320042"/>
    </source>
</evidence>
<evidence type="ECO:0000256" key="4">
    <source>
        <dbReference type="ARBA" id="ARBA00017871"/>
    </source>
</evidence>
<keyword evidence="9" id="KW-1185">Reference proteome</keyword>
<comment type="similarity">
    <text evidence="2">Belongs to the tryptophan 2-monooxygenase family.</text>
</comment>
<evidence type="ECO:0000256" key="3">
    <source>
        <dbReference type="ARBA" id="ARBA00012535"/>
    </source>
</evidence>
<evidence type="ECO:0000256" key="5">
    <source>
        <dbReference type="ARBA" id="ARBA00023070"/>
    </source>
</evidence>
<name>A0A563U3E3_9SPHI</name>
<dbReference type="SUPFAM" id="SSF51905">
    <property type="entry name" value="FAD/NAD(P)-binding domain"/>
    <property type="match status" value="1"/>
</dbReference>
<dbReference type="InterPro" id="IPR002937">
    <property type="entry name" value="Amino_oxidase"/>
</dbReference>
<feature type="domain" description="Amine oxidase" evidence="7">
    <location>
        <begin position="13"/>
        <end position="426"/>
    </location>
</feature>
<gene>
    <name evidence="8" type="ORF">FPZ43_16430</name>
</gene>
<sequence length="437" mass="48468">MKNSVLIIGAGASGLMAAKTLANAGKQVTVLEARNRTGGRIYTINNSSFFSQIELGAEFIHGDLPVTLQLLKEANIEYRQASGEMWRYQNGQFHENAMVIDNWDLLITRLEELQEDTNIADFLDQHFPGDKYAALRDGVWKYVSGYDTADARKASAFAMRNEWQNEDMDAQYRVDNGYCAVINYLNSEIKANGGEILLSSVVKNIKWQKGAVKATTQDGKVYQAAQLIIAMPLGVLQTMNEQASITFEPAIENYTSAIQQMGFGSVIKLLLEFTDAFWFDKKAEALAGEDVKQMGYLFSDEVVPTWWTQAPDESNVLTGWVAGPMAADLVNLSEQDILEKALQSLANIYKLDIEALKGKLIARRIMNWTADPFTRGSYGYDTVEAPQARQLLNTTIEDTIYFAGEYLYNGTAMGTVEAALSSGLDVGNKINDLVVVK</sequence>
<keyword evidence="5" id="KW-0073">Auxin biosynthesis</keyword>
<comment type="catalytic activity">
    <reaction evidence="6">
        <text>L-tryptophan + O2 = indole-3-acetamide + CO2 + H2O</text>
        <dbReference type="Rhea" id="RHEA:16165"/>
        <dbReference type="ChEBI" id="CHEBI:15377"/>
        <dbReference type="ChEBI" id="CHEBI:15379"/>
        <dbReference type="ChEBI" id="CHEBI:16031"/>
        <dbReference type="ChEBI" id="CHEBI:16526"/>
        <dbReference type="ChEBI" id="CHEBI:57912"/>
        <dbReference type="EC" id="1.13.12.3"/>
    </reaction>
</comment>
<evidence type="ECO:0000256" key="1">
    <source>
        <dbReference type="ARBA" id="ARBA00004814"/>
    </source>
</evidence>